<reference evidence="10" key="1">
    <citation type="submission" date="2024-05" db="EMBL/GenBank/DDBJ databases">
        <title>Planctomycetes of the genus Singulisphaera possess chitinolytic capabilities.</title>
        <authorList>
            <person name="Ivanova A."/>
        </authorList>
    </citation>
    <scope>NUCLEOTIDE SEQUENCE</scope>
    <source>
        <strain evidence="10">Ch08T</strain>
    </source>
</reference>
<dbReference type="GO" id="GO:0005829">
    <property type="term" value="C:cytosol"/>
    <property type="evidence" value="ECO:0007669"/>
    <property type="project" value="TreeGrafter"/>
</dbReference>
<feature type="short sequence motif" description="'HIGH' region" evidence="8">
    <location>
        <begin position="9"/>
        <end position="17"/>
    </location>
</feature>
<dbReference type="GO" id="GO:0005524">
    <property type="term" value="F:ATP binding"/>
    <property type="evidence" value="ECO:0007669"/>
    <property type="project" value="UniProtKB-UniRule"/>
</dbReference>
<keyword evidence="5 8" id="KW-0648">Protein biosynthesis</keyword>
<comment type="function">
    <text evidence="8">Catalyzes the attachment of tryptophan to tRNA(Trp).</text>
</comment>
<feature type="binding site" evidence="8">
    <location>
        <position position="185"/>
    </location>
    <ligand>
        <name>ATP</name>
        <dbReference type="ChEBI" id="CHEBI:30616"/>
    </ligand>
</feature>
<evidence type="ECO:0000256" key="9">
    <source>
        <dbReference type="RuleBase" id="RU363036"/>
    </source>
</evidence>
<sequence length="323" mass="35830">MRVLSGIQPSGALHIGNYFGAIRQYIALQEGNDAFYFVADYHALTSVRDADRLRGYVFDVIVDLLSLGIDPERATLFVQSDVPETTELAWLLTSVTPMGWLEKCVSYKDKVQQGIPAEHGLFAYPVLQAADILLYDADVVPVGQDQKQHLEITRDIAERFNHVYGKGSEVFRLPKPHILDAVAVVPGVDGRKMSKSYSNTIEIFDDPAVIRKKCKKIVTDSTPVEAPKDPETCPVYGLFKLFAAEEERAEVEQRYRQGGIGYGEVKNRLAEAIIATFTPARERRADLAAHPTRVAEVRAAAAERARKTARIVLDRAREACGVG</sequence>
<evidence type="ECO:0000256" key="1">
    <source>
        <dbReference type="ARBA" id="ARBA00005594"/>
    </source>
</evidence>
<comment type="subunit">
    <text evidence="8">Homodimer.</text>
</comment>
<comment type="similarity">
    <text evidence="1 8 9">Belongs to the class-I aminoacyl-tRNA synthetase family.</text>
</comment>
<keyword evidence="2 8" id="KW-0436">Ligase</keyword>
<dbReference type="EC" id="6.1.1.2" evidence="8"/>
<dbReference type="InterPro" id="IPR050203">
    <property type="entry name" value="Trp-tRNA_synthetase"/>
</dbReference>
<keyword evidence="8" id="KW-0963">Cytoplasm</keyword>
<evidence type="ECO:0000256" key="6">
    <source>
        <dbReference type="ARBA" id="ARBA00023146"/>
    </source>
</evidence>
<dbReference type="Pfam" id="PF00579">
    <property type="entry name" value="tRNA-synt_1b"/>
    <property type="match status" value="1"/>
</dbReference>
<dbReference type="RefSeq" id="WP_406698825.1">
    <property type="nucleotide sequence ID" value="NZ_CP155447.1"/>
</dbReference>
<organism evidence="10">
    <name type="scientific">Singulisphaera sp. Ch08</name>
    <dbReference type="NCBI Taxonomy" id="3120278"/>
    <lineage>
        <taxon>Bacteria</taxon>
        <taxon>Pseudomonadati</taxon>
        <taxon>Planctomycetota</taxon>
        <taxon>Planctomycetia</taxon>
        <taxon>Isosphaerales</taxon>
        <taxon>Isosphaeraceae</taxon>
        <taxon>Singulisphaera</taxon>
    </lineage>
</organism>
<gene>
    <name evidence="8 10" type="primary">trpS</name>
    <name evidence="10" type="ORF">V5E97_08065</name>
</gene>
<feature type="binding site" evidence="8">
    <location>
        <begin position="8"/>
        <end position="10"/>
    </location>
    <ligand>
        <name>ATP</name>
        <dbReference type="ChEBI" id="CHEBI:30616"/>
    </ligand>
</feature>
<protein>
    <recommendedName>
        <fullName evidence="8">Tryptophan--tRNA ligase</fullName>
        <ecNumber evidence="8">6.1.1.2</ecNumber>
    </recommendedName>
    <alternativeName>
        <fullName evidence="8">Tryptophanyl-tRNA synthetase</fullName>
        <shortName evidence="8">TrpRS</shortName>
    </alternativeName>
</protein>
<feature type="binding site" evidence="8">
    <location>
        <begin position="16"/>
        <end position="17"/>
    </location>
    <ligand>
        <name>ATP</name>
        <dbReference type="ChEBI" id="CHEBI:30616"/>
    </ligand>
</feature>
<evidence type="ECO:0000313" key="10">
    <source>
        <dbReference type="EMBL" id="XBH05974.1"/>
    </source>
</evidence>
<name>A0AAU7CKP1_9BACT</name>
<evidence type="ECO:0000256" key="4">
    <source>
        <dbReference type="ARBA" id="ARBA00022840"/>
    </source>
</evidence>
<dbReference type="Gene3D" id="3.40.50.620">
    <property type="entry name" value="HUPs"/>
    <property type="match status" value="1"/>
</dbReference>
<dbReference type="Gene3D" id="1.10.240.10">
    <property type="entry name" value="Tyrosyl-Transfer RNA Synthetase"/>
    <property type="match status" value="1"/>
</dbReference>
<feature type="short sequence motif" description="'KMSKS' region" evidence="8">
    <location>
        <begin position="192"/>
        <end position="196"/>
    </location>
</feature>
<dbReference type="PANTHER" id="PTHR43766">
    <property type="entry name" value="TRYPTOPHAN--TRNA LIGASE, MITOCHONDRIAL"/>
    <property type="match status" value="1"/>
</dbReference>
<evidence type="ECO:0000256" key="7">
    <source>
        <dbReference type="ARBA" id="ARBA00049929"/>
    </source>
</evidence>
<dbReference type="SUPFAM" id="SSF52374">
    <property type="entry name" value="Nucleotidylyl transferase"/>
    <property type="match status" value="1"/>
</dbReference>
<feature type="binding site" evidence="8">
    <location>
        <begin position="192"/>
        <end position="196"/>
    </location>
    <ligand>
        <name>ATP</name>
        <dbReference type="ChEBI" id="CHEBI:30616"/>
    </ligand>
</feature>
<evidence type="ECO:0000256" key="5">
    <source>
        <dbReference type="ARBA" id="ARBA00022917"/>
    </source>
</evidence>
<dbReference type="HAMAP" id="MF_00140_B">
    <property type="entry name" value="Trp_tRNA_synth_B"/>
    <property type="match status" value="1"/>
</dbReference>
<dbReference type="PANTHER" id="PTHR43766:SF1">
    <property type="entry name" value="TRYPTOPHAN--TRNA LIGASE, MITOCHONDRIAL"/>
    <property type="match status" value="1"/>
</dbReference>
<dbReference type="InterPro" id="IPR001412">
    <property type="entry name" value="aa-tRNA-synth_I_CS"/>
</dbReference>
<dbReference type="InterPro" id="IPR024109">
    <property type="entry name" value="Trp-tRNA-ligase_bac-type"/>
</dbReference>
<comment type="catalytic activity">
    <reaction evidence="7 8">
        <text>tRNA(Trp) + L-tryptophan + ATP = L-tryptophyl-tRNA(Trp) + AMP + diphosphate + H(+)</text>
        <dbReference type="Rhea" id="RHEA:24080"/>
        <dbReference type="Rhea" id="RHEA-COMP:9671"/>
        <dbReference type="Rhea" id="RHEA-COMP:9705"/>
        <dbReference type="ChEBI" id="CHEBI:15378"/>
        <dbReference type="ChEBI" id="CHEBI:30616"/>
        <dbReference type="ChEBI" id="CHEBI:33019"/>
        <dbReference type="ChEBI" id="CHEBI:57912"/>
        <dbReference type="ChEBI" id="CHEBI:78442"/>
        <dbReference type="ChEBI" id="CHEBI:78535"/>
        <dbReference type="ChEBI" id="CHEBI:456215"/>
        <dbReference type="EC" id="6.1.1.2"/>
    </reaction>
</comment>
<accession>A0AAU7CKP1</accession>
<dbReference type="InterPro" id="IPR002305">
    <property type="entry name" value="aa-tRNA-synth_Ic"/>
</dbReference>
<evidence type="ECO:0000256" key="8">
    <source>
        <dbReference type="HAMAP-Rule" id="MF_00140"/>
    </source>
</evidence>
<dbReference type="PRINTS" id="PR01039">
    <property type="entry name" value="TRNASYNTHTRP"/>
</dbReference>
<dbReference type="AlphaFoldDB" id="A0AAU7CKP1"/>
<dbReference type="CDD" id="cd00806">
    <property type="entry name" value="TrpRS_core"/>
    <property type="match status" value="1"/>
</dbReference>
<dbReference type="PROSITE" id="PS00178">
    <property type="entry name" value="AA_TRNA_LIGASE_I"/>
    <property type="match status" value="1"/>
</dbReference>
<keyword evidence="6 8" id="KW-0030">Aminoacyl-tRNA synthetase</keyword>
<evidence type="ECO:0000256" key="3">
    <source>
        <dbReference type="ARBA" id="ARBA00022741"/>
    </source>
</evidence>
<keyword evidence="4 8" id="KW-0067">ATP-binding</keyword>
<feature type="binding site" evidence="8">
    <location>
        <position position="131"/>
    </location>
    <ligand>
        <name>L-tryptophan</name>
        <dbReference type="ChEBI" id="CHEBI:57912"/>
    </ligand>
</feature>
<dbReference type="GO" id="GO:0006436">
    <property type="term" value="P:tryptophanyl-tRNA aminoacylation"/>
    <property type="evidence" value="ECO:0007669"/>
    <property type="project" value="UniProtKB-UniRule"/>
</dbReference>
<dbReference type="InterPro" id="IPR014729">
    <property type="entry name" value="Rossmann-like_a/b/a_fold"/>
</dbReference>
<dbReference type="InterPro" id="IPR002306">
    <property type="entry name" value="Trp-tRNA-ligase"/>
</dbReference>
<keyword evidence="3 8" id="KW-0547">Nucleotide-binding</keyword>
<comment type="subcellular location">
    <subcellularLocation>
        <location evidence="8">Cytoplasm</location>
    </subcellularLocation>
</comment>
<feature type="binding site" evidence="8">
    <location>
        <begin position="143"/>
        <end position="145"/>
    </location>
    <ligand>
        <name>ATP</name>
        <dbReference type="ChEBI" id="CHEBI:30616"/>
    </ligand>
</feature>
<dbReference type="FunFam" id="1.10.240.10:FF:000005">
    <property type="entry name" value="Tryptophan--tRNA ligase"/>
    <property type="match status" value="1"/>
</dbReference>
<dbReference type="EMBL" id="CP155447">
    <property type="protein sequence ID" value="XBH05974.1"/>
    <property type="molecule type" value="Genomic_DNA"/>
</dbReference>
<evidence type="ECO:0000256" key="2">
    <source>
        <dbReference type="ARBA" id="ARBA00022598"/>
    </source>
</evidence>
<proteinExistence type="inferred from homology"/>
<dbReference type="GO" id="GO:0004830">
    <property type="term" value="F:tryptophan-tRNA ligase activity"/>
    <property type="evidence" value="ECO:0007669"/>
    <property type="project" value="UniProtKB-UniRule"/>
</dbReference>
<dbReference type="NCBIfam" id="TIGR00233">
    <property type="entry name" value="trpS"/>
    <property type="match status" value="1"/>
</dbReference>